<evidence type="ECO:0000313" key="3">
    <source>
        <dbReference type="Proteomes" id="UP001314170"/>
    </source>
</evidence>
<dbReference type="AlphaFoldDB" id="A0AAV1SC60"/>
<keyword evidence="1" id="KW-0964">Secreted</keyword>
<reference evidence="2 3" key="1">
    <citation type="submission" date="2024-01" db="EMBL/GenBank/DDBJ databases">
        <authorList>
            <person name="Waweru B."/>
        </authorList>
    </citation>
    <scope>NUCLEOTIDE SEQUENCE [LARGE SCALE GENOMIC DNA]</scope>
</reference>
<organism evidence="2 3">
    <name type="scientific">Dovyalis caffra</name>
    <dbReference type="NCBI Taxonomy" id="77055"/>
    <lineage>
        <taxon>Eukaryota</taxon>
        <taxon>Viridiplantae</taxon>
        <taxon>Streptophyta</taxon>
        <taxon>Embryophyta</taxon>
        <taxon>Tracheophyta</taxon>
        <taxon>Spermatophyta</taxon>
        <taxon>Magnoliopsida</taxon>
        <taxon>eudicotyledons</taxon>
        <taxon>Gunneridae</taxon>
        <taxon>Pentapetalae</taxon>
        <taxon>rosids</taxon>
        <taxon>fabids</taxon>
        <taxon>Malpighiales</taxon>
        <taxon>Salicaceae</taxon>
        <taxon>Flacourtieae</taxon>
        <taxon>Dovyalis</taxon>
    </lineage>
</organism>
<dbReference type="Pfam" id="PF03018">
    <property type="entry name" value="Dirigent"/>
    <property type="match status" value="1"/>
</dbReference>
<keyword evidence="1" id="KW-0052">Apoplast</keyword>
<protein>
    <recommendedName>
        <fullName evidence="1">Dirigent protein</fullName>
    </recommendedName>
</protein>
<comment type="subunit">
    <text evidence="1">Homodimer.</text>
</comment>
<gene>
    <name evidence="2" type="ORF">DCAF_LOCUS21698</name>
</gene>
<dbReference type="InterPro" id="IPR004265">
    <property type="entry name" value="Dirigent"/>
</dbReference>
<accession>A0AAV1SC60</accession>
<evidence type="ECO:0000256" key="1">
    <source>
        <dbReference type="RuleBase" id="RU363099"/>
    </source>
</evidence>
<dbReference type="EMBL" id="CAWUPB010001173">
    <property type="protein sequence ID" value="CAK7348989.1"/>
    <property type="molecule type" value="Genomic_DNA"/>
</dbReference>
<keyword evidence="3" id="KW-1185">Reference proteome</keyword>
<comment type="function">
    <text evidence="1">Dirigent proteins impart stereoselectivity on the phenoxy radical-coupling reaction, yielding optically active lignans from two molecules of coniferyl alcohol in the biosynthesis of lignans, flavonolignans, and alkaloids and thus plays a central role in plant secondary metabolism.</text>
</comment>
<proteinExistence type="inferred from homology"/>
<comment type="similarity">
    <text evidence="1">Belongs to the plant dirigent protein family.</text>
</comment>
<dbReference type="Proteomes" id="UP001314170">
    <property type="component" value="Unassembled WGS sequence"/>
</dbReference>
<comment type="subcellular location">
    <subcellularLocation>
        <location evidence="1">Secreted</location>
        <location evidence="1">Extracellular space</location>
        <location evidence="1">Apoplast</location>
    </subcellularLocation>
</comment>
<sequence>MLLQMSHGGSCIVAGVSAASSVGSNVGVFAGASVSAILRVPDVASGDSGHCSHRSPVGRAQGIYASLDGLNLHVMISTVFTSEAYNGSTMEIQSNSEQFQAVREVFILSRTGMFRYARDYATFETYYLDIPAGYSVIRCCLWVLHCQEYHGV</sequence>
<dbReference type="PANTHER" id="PTHR21495">
    <property type="entry name" value="NUCLEOPORIN-RELATED"/>
    <property type="match status" value="1"/>
</dbReference>
<dbReference type="GO" id="GO:0048046">
    <property type="term" value="C:apoplast"/>
    <property type="evidence" value="ECO:0007669"/>
    <property type="project" value="UniProtKB-SubCell"/>
</dbReference>
<comment type="caution">
    <text evidence="2">The sequence shown here is derived from an EMBL/GenBank/DDBJ whole genome shotgun (WGS) entry which is preliminary data.</text>
</comment>
<evidence type="ECO:0000313" key="2">
    <source>
        <dbReference type="EMBL" id="CAK7348989.1"/>
    </source>
</evidence>
<name>A0AAV1SC60_9ROSI</name>